<dbReference type="AlphaFoldDB" id="A0A396J4Y3"/>
<dbReference type="OrthoDB" id="63070at2759"/>
<dbReference type="PROSITE" id="PS50082">
    <property type="entry name" value="WD_REPEATS_2"/>
    <property type="match status" value="3"/>
</dbReference>
<comment type="similarity">
    <text evidence="3">Belongs to the WD repeat LEC14B family.</text>
</comment>
<dbReference type="Pfam" id="PF00400">
    <property type="entry name" value="WD40"/>
    <property type="match status" value="5"/>
</dbReference>
<protein>
    <recommendedName>
        <fullName evidence="3">LEC14B homolog</fullName>
    </recommendedName>
</protein>
<dbReference type="InterPro" id="IPR015943">
    <property type="entry name" value="WD40/YVTN_repeat-like_dom_sf"/>
</dbReference>
<dbReference type="FunFam" id="2.130.10.10:FF:001117">
    <property type="entry name" value="DDB1 and CUL4-associated factor 11"/>
    <property type="match status" value="1"/>
</dbReference>
<keyword evidence="2" id="KW-0677">Repeat</keyword>
<proteinExistence type="inferred from homology"/>
<dbReference type="PIRSF" id="PIRSF038135">
    <property type="entry name" value="WD_repeat_p23"/>
    <property type="match status" value="1"/>
</dbReference>
<dbReference type="PANTHER" id="PTHR19847:SF7">
    <property type="entry name" value="DDB1- AND CUL4-ASSOCIATED FACTOR 11"/>
    <property type="match status" value="1"/>
</dbReference>
<dbReference type="SMART" id="SM00320">
    <property type="entry name" value="WD40"/>
    <property type="match status" value="7"/>
</dbReference>
<dbReference type="Gramene" id="rna8054">
    <property type="protein sequence ID" value="RHN72352.1"/>
    <property type="gene ID" value="gene8054"/>
</dbReference>
<dbReference type="Gene3D" id="2.130.10.10">
    <property type="entry name" value="YVTN repeat-like/Quinoprotein amine dehydrogenase"/>
    <property type="match status" value="2"/>
</dbReference>
<accession>A0A396J4Y3</accession>
<dbReference type="InterPro" id="IPR051859">
    <property type="entry name" value="DCAF"/>
</dbReference>
<organism evidence="6">
    <name type="scientific">Medicago truncatula</name>
    <name type="common">Barrel medic</name>
    <name type="synonym">Medicago tribuloides</name>
    <dbReference type="NCBI Taxonomy" id="3880"/>
    <lineage>
        <taxon>Eukaryota</taxon>
        <taxon>Viridiplantae</taxon>
        <taxon>Streptophyta</taxon>
        <taxon>Embryophyta</taxon>
        <taxon>Tracheophyta</taxon>
        <taxon>Spermatophyta</taxon>
        <taxon>Magnoliopsida</taxon>
        <taxon>eudicotyledons</taxon>
        <taxon>Gunneridae</taxon>
        <taxon>Pentapetalae</taxon>
        <taxon>rosids</taxon>
        <taxon>fabids</taxon>
        <taxon>Fabales</taxon>
        <taxon>Fabaceae</taxon>
        <taxon>Papilionoideae</taxon>
        <taxon>50 kb inversion clade</taxon>
        <taxon>NPAAA clade</taxon>
        <taxon>Hologalegina</taxon>
        <taxon>IRL clade</taxon>
        <taxon>Trifolieae</taxon>
        <taxon>Medicago</taxon>
    </lineage>
</organism>
<dbReference type="FunFam" id="2.130.10.10:FF:000492">
    <property type="entry name" value="LEC14B homolog isoform X2"/>
    <property type="match status" value="1"/>
</dbReference>
<feature type="compositionally biased region" description="Low complexity" evidence="5">
    <location>
        <begin position="9"/>
        <end position="22"/>
    </location>
</feature>
<reference evidence="6" key="1">
    <citation type="journal article" date="2018" name="Nat. Plants">
        <title>Whole-genome landscape of Medicago truncatula symbiotic genes.</title>
        <authorList>
            <person name="Pecrix Y."/>
            <person name="Gamas P."/>
            <person name="Carrere S."/>
        </authorList>
    </citation>
    <scope>NUCLEOTIDE SEQUENCE</scope>
    <source>
        <tissue evidence="6">Leaves</tissue>
    </source>
</reference>
<dbReference type="FunFam" id="2.130.10.10:FF:000960">
    <property type="entry name" value="LEC14B protein-like isoform X1"/>
    <property type="match status" value="1"/>
</dbReference>
<feature type="region of interest" description="Disordered" evidence="5">
    <location>
        <begin position="1"/>
        <end position="27"/>
    </location>
</feature>
<evidence type="ECO:0000313" key="6">
    <source>
        <dbReference type="EMBL" id="RHN72352.1"/>
    </source>
</evidence>
<feature type="repeat" description="WD" evidence="4">
    <location>
        <begin position="416"/>
        <end position="448"/>
    </location>
</feature>
<name>A0A396J4Y3_MEDTR</name>
<evidence type="ECO:0000256" key="4">
    <source>
        <dbReference type="PROSITE-ProRule" id="PRU00221"/>
    </source>
</evidence>
<dbReference type="EMBL" id="PSQE01000002">
    <property type="protein sequence ID" value="RHN72352.1"/>
    <property type="molecule type" value="Genomic_DNA"/>
</dbReference>
<evidence type="ECO:0000256" key="3">
    <source>
        <dbReference type="PIRNR" id="PIRNR038135"/>
    </source>
</evidence>
<sequence length="514" mass="57643">MNKDTSNCMNDGSGSSNESSGSGMDGEGASYLVHEIAQITKLRSSPHENLSRVVPGMGKLPASTVRMLVGREGNFSGRGKFSAADRCHMSSRYLPTKGPWIVDRMGSRAYVSQFSDDGSLFIAGFQGSHIRIYDVDKDWKVKKDISARNLRWTITDTSLSPDRQYLVYASMSPIIHIVNAGSATTESVANVTEVHDGLNFSSDNDNDEFGIFSIKFSTDGRELVSGTSESSICVYDLGADKLSLRIPAHLSDVNTVCFADESGHLIYSGSDDSFCKVWDRRCFVAKGQPAGILMGHLEGITFINSRGDGRYLISNGKDQTTKLWDIRKMSSNAMNLGLGDDEWDYRWMDYPKYARNLRHPQDQSLATYQGHSVLRTLVRCYFSPSYSTGQKYIYTGSSDGSVYIYDLVSGEQVAKLDHHEAPLRDCSWHPFYPMLISSAWDGDIVRWEFPGNGQPPAPPPNRRSTGVRIRAEREMLLEFRSMLRLRTMVIYPAMIIECMCFNENKIYFNNKFYT</sequence>
<comment type="caution">
    <text evidence="6">The sequence shown here is derived from an EMBL/GenBank/DDBJ whole genome shotgun (WGS) entry which is preliminary data.</text>
</comment>
<feature type="repeat" description="WD" evidence="4">
    <location>
        <begin position="246"/>
        <end position="279"/>
    </location>
</feature>
<dbReference type="Proteomes" id="UP000265566">
    <property type="component" value="Chromosome 2"/>
</dbReference>
<dbReference type="InterPro" id="IPR017399">
    <property type="entry name" value="DCAF11/LEC14B"/>
</dbReference>
<evidence type="ECO:0000256" key="2">
    <source>
        <dbReference type="ARBA" id="ARBA00022737"/>
    </source>
</evidence>
<dbReference type="PANTHER" id="PTHR19847">
    <property type="entry name" value="DDB1- AND CUL4-ASSOCIATED FACTOR 11"/>
    <property type="match status" value="1"/>
</dbReference>
<evidence type="ECO:0000256" key="1">
    <source>
        <dbReference type="ARBA" id="ARBA00022574"/>
    </source>
</evidence>
<evidence type="ECO:0000256" key="5">
    <source>
        <dbReference type="SAM" id="MobiDB-lite"/>
    </source>
</evidence>
<gene>
    <name evidence="6" type="ORF">MtrunA17_Chr2g0286731</name>
</gene>
<feature type="repeat" description="WD" evidence="4">
    <location>
        <begin position="293"/>
        <end position="334"/>
    </location>
</feature>
<dbReference type="InterPro" id="IPR001680">
    <property type="entry name" value="WD40_rpt"/>
</dbReference>
<dbReference type="InterPro" id="IPR036322">
    <property type="entry name" value="WD40_repeat_dom_sf"/>
</dbReference>
<dbReference type="PROSITE" id="PS50294">
    <property type="entry name" value="WD_REPEATS_REGION"/>
    <property type="match status" value="2"/>
</dbReference>
<keyword evidence="1 4" id="KW-0853">WD repeat</keyword>
<dbReference type="SUPFAM" id="SSF50978">
    <property type="entry name" value="WD40 repeat-like"/>
    <property type="match status" value="1"/>
</dbReference>